<dbReference type="CDD" id="cd00130">
    <property type="entry name" value="PAS"/>
    <property type="match status" value="1"/>
</dbReference>
<dbReference type="InterPro" id="IPR035965">
    <property type="entry name" value="PAS-like_dom_sf"/>
</dbReference>
<dbReference type="SUPFAM" id="SSF55073">
    <property type="entry name" value="Nucleotide cyclase"/>
    <property type="match status" value="1"/>
</dbReference>
<feature type="domain" description="PAC" evidence="4">
    <location>
        <begin position="255"/>
        <end position="307"/>
    </location>
</feature>
<evidence type="ECO:0000256" key="2">
    <source>
        <dbReference type="SAM" id="Coils"/>
    </source>
</evidence>
<dbReference type="SMART" id="SM00091">
    <property type="entry name" value="PAS"/>
    <property type="match status" value="1"/>
</dbReference>
<evidence type="ECO:0000259" key="3">
    <source>
        <dbReference type="PROSITE" id="PS50112"/>
    </source>
</evidence>
<dbReference type="PROSITE" id="PS50112">
    <property type="entry name" value="PAS"/>
    <property type="match status" value="1"/>
</dbReference>
<dbReference type="AlphaFoldDB" id="A0A418XZF7"/>
<evidence type="ECO:0000259" key="5">
    <source>
        <dbReference type="PROSITE" id="PS50887"/>
    </source>
</evidence>
<dbReference type="SUPFAM" id="SSF55785">
    <property type="entry name" value="PYP-like sensor domain (PAS domain)"/>
    <property type="match status" value="1"/>
</dbReference>
<dbReference type="SMART" id="SM00267">
    <property type="entry name" value="GGDEF"/>
    <property type="match status" value="1"/>
</dbReference>
<dbReference type="NCBIfam" id="TIGR00254">
    <property type="entry name" value="GGDEF"/>
    <property type="match status" value="1"/>
</dbReference>
<gene>
    <name evidence="6" type="ORF">D4A39_08015</name>
</gene>
<comment type="cofactor">
    <cofactor evidence="1">
        <name>Mg(2+)</name>
        <dbReference type="ChEBI" id="CHEBI:18420"/>
    </cofactor>
</comment>
<dbReference type="Gene3D" id="3.30.450.20">
    <property type="entry name" value="PAS domain"/>
    <property type="match status" value="1"/>
</dbReference>
<evidence type="ECO:0000256" key="1">
    <source>
        <dbReference type="ARBA" id="ARBA00001946"/>
    </source>
</evidence>
<dbReference type="InterPro" id="IPR000700">
    <property type="entry name" value="PAS-assoc_C"/>
</dbReference>
<dbReference type="InterPro" id="IPR001610">
    <property type="entry name" value="PAC"/>
</dbReference>
<reference evidence="6 7" key="1">
    <citation type="submission" date="2018-09" db="EMBL/GenBank/DDBJ databases">
        <title>Alcanivorax profundi sp. nov., isolated from 1000 m-depth seawater of the Mariana Trench.</title>
        <authorList>
            <person name="Liu J."/>
        </authorList>
    </citation>
    <scope>NUCLEOTIDE SEQUENCE [LARGE SCALE GENOMIC DNA]</scope>
    <source>
        <strain evidence="6 7">MTEO17</strain>
    </source>
</reference>
<dbReference type="InterPro" id="IPR000014">
    <property type="entry name" value="PAS"/>
</dbReference>
<dbReference type="Pfam" id="PF00990">
    <property type="entry name" value="GGDEF"/>
    <property type="match status" value="1"/>
</dbReference>
<comment type="caution">
    <text evidence="6">The sequence shown here is derived from an EMBL/GenBank/DDBJ whole genome shotgun (WGS) entry which is preliminary data.</text>
</comment>
<dbReference type="OrthoDB" id="73375at2"/>
<dbReference type="PANTHER" id="PTHR44757:SF2">
    <property type="entry name" value="BIOFILM ARCHITECTURE MAINTENANCE PROTEIN MBAA"/>
    <property type="match status" value="1"/>
</dbReference>
<dbReference type="InterPro" id="IPR000160">
    <property type="entry name" value="GGDEF_dom"/>
</dbReference>
<name>A0A418XZF7_9GAMM</name>
<evidence type="ECO:0000313" key="6">
    <source>
        <dbReference type="EMBL" id="RJG18408.1"/>
    </source>
</evidence>
<dbReference type="EMBL" id="QYYA01000002">
    <property type="protein sequence ID" value="RJG18408.1"/>
    <property type="molecule type" value="Genomic_DNA"/>
</dbReference>
<dbReference type="CDD" id="cd01949">
    <property type="entry name" value="GGDEF"/>
    <property type="match status" value="1"/>
</dbReference>
<dbReference type="Gene3D" id="3.30.450.40">
    <property type="match status" value="1"/>
</dbReference>
<dbReference type="Pfam" id="PF01590">
    <property type="entry name" value="GAF"/>
    <property type="match status" value="1"/>
</dbReference>
<sequence length="486" mass="54285">MDDRRDFSVSSLRELHRLALEDYQDLPSLYQSYLRTGCELLGVSVGIVSRIQDQQYTVLAVEDEARTIQVGDVFTLGDTYCSTVIKKQGSVALHHVGALEEMRSHPVYQGMALESYIAAPIQVAGQVFGTLNFSDSAIRAYPFTIEEIEFLELMAQAIGQAVERDNLRRQREKAIVEMEHSVALFEGAFRFAAIGMAIVSPEGRWLRVNKALCKLVGYSEEALLEIDFQTITHPEDLDTDMEFVNALLQGKKNSYWMKKRYFHKEGHIVWVLLAVSIVRNRDGSPRYFLSQIEDITAQVRAETELKEQRDELAQLNQELADLARTDPLTGLNNRMVLMEFLRQAHSASLRSCEPLSAVFMDVDYFKEFNDEYGHREGDVALQAVAEALQGVTRGSDMLARYGGEEFVALLPGAGINQARAVADRFRTAVSDINDLPREIHLSVGVATLVPETGTEPPDADDLLGAADQALYAAKEQGRNCVRAVAL</sequence>
<protein>
    <submittedName>
        <fullName evidence="6">Diguanylate cyclase</fullName>
    </submittedName>
</protein>
<dbReference type="Pfam" id="PF08447">
    <property type="entry name" value="PAS_3"/>
    <property type="match status" value="1"/>
</dbReference>
<dbReference type="InterPro" id="IPR029787">
    <property type="entry name" value="Nucleotide_cyclase"/>
</dbReference>
<dbReference type="Proteomes" id="UP000283734">
    <property type="component" value="Unassembled WGS sequence"/>
</dbReference>
<dbReference type="SMART" id="SM00065">
    <property type="entry name" value="GAF"/>
    <property type="match status" value="1"/>
</dbReference>
<dbReference type="InterPro" id="IPR013655">
    <property type="entry name" value="PAS_fold_3"/>
</dbReference>
<feature type="domain" description="GGDEF" evidence="5">
    <location>
        <begin position="353"/>
        <end position="486"/>
    </location>
</feature>
<keyword evidence="7" id="KW-1185">Reference proteome</keyword>
<dbReference type="SMART" id="SM00086">
    <property type="entry name" value="PAC"/>
    <property type="match status" value="1"/>
</dbReference>
<dbReference type="InterPro" id="IPR043128">
    <property type="entry name" value="Rev_trsase/Diguanyl_cyclase"/>
</dbReference>
<proteinExistence type="predicted"/>
<accession>A0A418XZF7</accession>
<feature type="coiled-coil region" evidence="2">
    <location>
        <begin position="298"/>
        <end position="325"/>
    </location>
</feature>
<dbReference type="NCBIfam" id="TIGR00229">
    <property type="entry name" value="sensory_box"/>
    <property type="match status" value="1"/>
</dbReference>
<dbReference type="PANTHER" id="PTHR44757">
    <property type="entry name" value="DIGUANYLATE CYCLASE DGCP"/>
    <property type="match status" value="1"/>
</dbReference>
<dbReference type="PROSITE" id="PS50887">
    <property type="entry name" value="GGDEF"/>
    <property type="match status" value="1"/>
</dbReference>
<dbReference type="InterPro" id="IPR052155">
    <property type="entry name" value="Biofilm_reg_signaling"/>
</dbReference>
<dbReference type="Gene3D" id="3.30.70.270">
    <property type="match status" value="1"/>
</dbReference>
<feature type="domain" description="PAS" evidence="3">
    <location>
        <begin position="196"/>
        <end position="251"/>
    </location>
</feature>
<dbReference type="SUPFAM" id="SSF55781">
    <property type="entry name" value="GAF domain-like"/>
    <property type="match status" value="1"/>
</dbReference>
<dbReference type="GO" id="GO:0003824">
    <property type="term" value="F:catalytic activity"/>
    <property type="evidence" value="ECO:0007669"/>
    <property type="project" value="UniProtKB-ARBA"/>
</dbReference>
<dbReference type="InterPro" id="IPR029016">
    <property type="entry name" value="GAF-like_dom_sf"/>
</dbReference>
<keyword evidence="2" id="KW-0175">Coiled coil</keyword>
<dbReference type="RefSeq" id="WP_022985821.1">
    <property type="nucleotide sequence ID" value="NZ_CAXGPP010000069.1"/>
</dbReference>
<organism evidence="6 7">
    <name type="scientific">Alcanivorax profundi</name>
    <dbReference type="NCBI Taxonomy" id="2338368"/>
    <lineage>
        <taxon>Bacteria</taxon>
        <taxon>Pseudomonadati</taxon>
        <taxon>Pseudomonadota</taxon>
        <taxon>Gammaproteobacteria</taxon>
        <taxon>Oceanospirillales</taxon>
        <taxon>Alcanivoracaceae</taxon>
        <taxon>Alcanivorax</taxon>
    </lineage>
</organism>
<dbReference type="PROSITE" id="PS50113">
    <property type="entry name" value="PAC"/>
    <property type="match status" value="1"/>
</dbReference>
<dbReference type="FunFam" id="3.30.70.270:FF:000001">
    <property type="entry name" value="Diguanylate cyclase domain protein"/>
    <property type="match status" value="1"/>
</dbReference>
<evidence type="ECO:0000259" key="4">
    <source>
        <dbReference type="PROSITE" id="PS50113"/>
    </source>
</evidence>
<evidence type="ECO:0000313" key="7">
    <source>
        <dbReference type="Proteomes" id="UP000283734"/>
    </source>
</evidence>
<dbReference type="InterPro" id="IPR003018">
    <property type="entry name" value="GAF"/>
</dbReference>